<protein>
    <submittedName>
        <fullName evidence="2">Uncharacterized protein</fullName>
    </submittedName>
</protein>
<dbReference type="OrthoDB" id="370541at2"/>
<dbReference type="RefSeq" id="WP_046002834.1">
    <property type="nucleotide sequence ID" value="NZ_CP015230.1"/>
</dbReference>
<accession>A0A1B0ZYL0</accession>
<evidence type="ECO:0000313" key="3">
    <source>
        <dbReference type="Proteomes" id="UP000013243"/>
    </source>
</evidence>
<name>A0A1B0ZYL0_9RHOB</name>
<dbReference type="STRING" id="1265309.K529_001460"/>
<organism evidence="2 3">
    <name type="scientific">Tritonibacter mobilis F1926</name>
    <dbReference type="NCBI Taxonomy" id="1265309"/>
    <lineage>
        <taxon>Bacteria</taxon>
        <taxon>Pseudomonadati</taxon>
        <taxon>Pseudomonadota</taxon>
        <taxon>Alphaproteobacteria</taxon>
        <taxon>Rhodobacterales</taxon>
        <taxon>Paracoccaceae</taxon>
        <taxon>Tritonibacter</taxon>
    </lineage>
</organism>
<evidence type="ECO:0000256" key="1">
    <source>
        <dbReference type="SAM" id="Phobius"/>
    </source>
</evidence>
<dbReference type="Proteomes" id="UP000013243">
    <property type="component" value="Chromosome"/>
</dbReference>
<keyword evidence="1" id="KW-0472">Membrane</keyword>
<dbReference type="AlphaFoldDB" id="A0A1B0ZYL0"/>
<dbReference type="GeneID" id="28248458"/>
<dbReference type="EMBL" id="CP015230">
    <property type="protein sequence ID" value="ANP39419.1"/>
    <property type="molecule type" value="Genomic_DNA"/>
</dbReference>
<proteinExistence type="predicted"/>
<keyword evidence="1" id="KW-0812">Transmembrane</keyword>
<keyword evidence="1" id="KW-1133">Transmembrane helix</keyword>
<dbReference type="KEGG" id="rmb:K529_001460"/>
<reference evidence="2 3" key="1">
    <citation type="journal article" date="2016" name="ISME J.">
        <title>Global occurrence and heterogeneity of the Roseobacter-clade species Ruegeria mobilis.</title>
        <authorList>
            <person name="Sonnenschein E."/>
            <person name="Gram L."/>
        </authorList>
    </citation>
    <scope>NUCLEOTIDE SEQUENCE [LARGE SCALE GENOMIC DNA]</scope>
    <source>
        <strain evidence="2 3">F1926</strain>
    </source>
</reference>
<feature type="transmembrane region" description="Helical" evidence="1">
    <location>
        <begin position="41"/>
        <end position="61"/>
    </location>
</feature>
<evidence type="ECO:0000313" key="2">
    <source>
        <dbReference type="EMBL" id="ANP39419.1"/>
    </source>
</evidence>
<gene>
    <name evidence="2" type="ORF">K529_001460</name>
</gene>
<sequence length="219" mass="22294">MPEQSAPVSAGGDFGGHARGDFGGRFAWADLLSDDRFAKPLLAAAAVAGILILGATTLALLPNTQEPVAAAVIPEAAASVAPSDNLARLMQVAAIETPEPNTVAAPVTAAPVTATPAFEASGDLMSKMTAETLAALRTPAPVAPPAVASGQSNVSGRPIVGGSDLYQLVMTAHAQGQSATYIDRLLNDAYLRGQISVPRGLVRADGRVDTDTILSLFIQ</sequence>